<feature type="domain" description="Phospholipase D-like" evidence="2">
    <location>
        <begin position="329"/>
        <end position="473"/>
    </location>
</feature>
<dbReference type="Gene3D" id="3.30.870.10">
    <property type="entry name" value="Endonuclease Chain A"/>
    <property type="match status" value="2"/>
</dbReference>
<keyword evidence="1" id="KW-0812">Transmembrane</keyword>
<comment type="caution">
    <text evidence="3">The sequence shown here is derived from an EMBL/GenBank/DDBJ whole genome shotgun (WGS) entry which is preliminary data.</text>
</comment>
<evidence type="ECO:0000256" key="1">
    <source>
        <dbReference type="SAM" id="Phobius"/>
    </source>
</evidence>
<keyword evidence="1" id="KW-0472">Membrane</keyword>
<dbReference type="RefSeq" id="WP_326089775.1">
    <property type="nucleotide sequence ID" value="NZ_JARLKZ010000015.1"/>
</dbReference>
<sequence length="510" mass="57871">MGQDTDQQSRYYRAAAASEADLINKPKPRKRRKRRWVFSVLALLVLWLAGVIVYQTHKPLPPGISYESPLYHVKQVRFLHDLTYPDPSGKVVSEQQILQRIDEIVDNSRKFLVIDLFLFNNYTHKGQEFPKISQGLTDKLVQHKKTYPDMDIVFITDDVNTNYGSASNPLLEQMKSAGIRVIVTNVDPLRDSNPIYSSVWRTFFQWFGQSGKGWLPNLMASDGPKMTVRSYLKLVNVKANHRKVVVSENTALVSSGNVHDASAYHSNVAFEVQGPIIKDILASEQAAADLSNGGQLPQYIPDENAKIKANDGPIGVRYLTEGKVYKYVLQEIDATKKGDTLWMGMFYIADEKVMNALLSAADRGVEIRLLLDPNENAFGQEKIGIPNRPVAAELTKRSKERIAIRWYHTTAEQFHTKMMYIHKPDAQSIIMGGSTNMTPRNLDNYNLENELWVSVPSGAALDLQMESYFDRLWNNKGGSFSLDLSAYQEKSTWFKDMLFRIQKALGFTTF</sequence>
<accession>A0ABU6GQI9</accession>
<dbReference type="Pfam" id="PF13091">
    <property type="entry name" value="PLDc_2"/>
    <property type="match status" value="1"/>
</dbReference>
<proteinExistence type="predicted"/>
<dbReference type="CDD" id="cd09129">
    <property type="entry name" value="PLDc_unchar2_1"/>
    <property type="match status" value="1"/>
</dbReference>
<dbReference type="InterPro" id="IPR025202">
    <property type="entry name" value="PLD-like_dom"/>
</dbReference>
<keyword evidence="1" id="KW-1133">Transmembrane helix</keyword>
<dbReference type="SUPFAM" id="SSF56024">
    <property type="entry name" value="Phospholipase D/nuclease"/>
    <property type="match status" value="2"/>
</dbReference>
<reference evidence="3 4" key="1">
    <citation type="submission" date="2023-03" db="EMBL/GenBank/DDBJ databases">
        <title>Bacillus Genome Sequencing.</title>
        <authorList>
            <person name="Dunlap C."/>
        </authorList>
    </citation>
    <scope>NUCLEOTIDE SEQUENCE [LARGE SCALE GENOMIC DNA]</scope>
    <source>
        <strain evidence="3 4">BD-525</strain>
    </source>
</reference>
<dbReference type="Proteomes" id="UP001344632">
    <property type="component" value="Unassembled WGS sequence"/>
</dbReference>
<evidence type="ECO:0000313" key="4">
    <source>
        <dbReference type="Proteomes" id="UP001344632"/>
    </source>
</evidence>
<evidence type="ECO:0000313" key="3">
    <source>
        <dbReference type="EMBL" id="MEC0242029.1"/>
    </source>
</evidence>
<dbReference type="PANTHER" id="PTHR21248">
    <property type="entry name" value="CARDIOLIPIN SYNTHASE"/>
    <property type="match status" value="1"/>
</dbReference>
<dbReference type="CDD" id="cd09130">
    <property type="entry name" value="PLDc_unchar2_2"/>
    <property type="match status" value="1"/>
</dbReference>
<organism evidence="3 4">
    <name type="scientific">Paenibacillus dokdonensis</name>
    <dbReference type="NCBI Taxonomy" id="2567944"/>
    <lineage>
        <taxon>Bacteria</taxon>
        <taxon>Bacillati</taxon>
        <taxon>Bacillota</taxon>
        <taxon>Bacilli</taxon>
        <taxon>Bacillales</taxon>
        <taxon>Paenibacillaceae</taxon>
        <taxon>Paenibacillus</taxon>
    </lineage>
</organism>
<evidence type="ECO:0000259" key="2">
    <source>
        <dbReference type="Pfam" id="PF13091"/>
    </source>
</evidence>
<protein>
    <submittedName>
        <fullName evidence="3">Phospholipase D family protein</fullName>
    </submittedName>
</protein>
<keyword evidence="4" id="KW-1185">Reference proteome</keyword>
<name>A0ABU6GQI9_9BACL</name>
<dbReference type="PANTHER" id="PTHR21248:SF22">
    <property type="entry name" value="PHOSPHOLIPASE D"/>
    <property type="match status" value="1"/>
</dbReference>
<dbReference type="EMBL" id="JARLKZ010000015">
    <property type="protein sequence ID" value="MEC0242029.1"/>
    <property type="molecule type" value="Genomic_DNA"/>
</dbReference>
<gene>
    <name evidence="3" type="ORF">P4H66_19690</name>
</gene>
<feature type="transmembrane region" description="Helical" evidence="1">
    <location>
        <begin position="36"/>
        <end position="54"/>
    </location>
</feature>